<proteinExistence type="predicted"/>
<dbReference type="KEGG" id="rpc:RPC_3990"/>
<dbReference type="EMBL" id="CP000301">
    <property type="protein sequence ID" value="ABD89516.1"/>
    <property type="molecule type" value="Genomic_DNA"/>
</dbReference>
<reference evidence="2" key="1">
    <citation type="submission" date="2006-03" db="EMBL/GenBank/DDBJ databases">
        <title>Complete sequence of Rhodopseudomonas palustris BisB18.</title>
        <authorList>
            <consortium name="US DOE Joint Genome Institute"/>
            <person name="Copeland A."/>
            <person name="Lucas S."/>
            <person name="Lapidus A."/>
            <person name="Barry K."/>
            <person name="Detter J.C."/>
            <person name="Glavina del Rio T."/>
            <person name="Hammon N."/>
            <person name="Israni S."/>
            <person name="Dalin E."/>
            <person name="Tice H."/>
            <person name="Pitluck S."/>
            <person name="Chain P."/>
            <person name="Malfatti S."/>
            <person name="Shin M."/>
            <person name="Vergez L."/>
            <person name="Schmutz J."/>
            <person name="Larimer F."/>
            <person name="Land M."/>
            <person name="Hauser L."/>
            <person name="Pelletier D.A."/>
            <person name="Kyrpides N."/>
            <person name="Anderson I."/>
            <person name="Oda Y."/>
            <person name="Harwood C.S."/>
            <person name="Richardson P."/>
        </authorList>
    </citation>
    <scope>NUCLEOTIDE SEQUENCE [LARGE SCALE GENOMIC DNA]</scope>
    <source>
        <strain evidence="2">BisB18</strain>
    </source>
</reference>
<name>Q20ZC0_RHOPB</name>
<protein>
    <submittedName>
        <fullName evidence="2">Uncharacterized protein</fullName>
    </submittedName>
</protein>
<organism evidence="2">
    <name type="scientific">Rhodopseudomonas palustris (strain BisB18)</name>
    <dbReference type="NCBI Taxonomy" id="316056"/>
    <lineage>
        <taxon>Bacteria</taxon>
        <taxon>Pseudomonadati</taxon>
        <taxon>Pseudomonadota</taxon>
        <taxon>Alphaproteobacteria</taxon>
        <taxon>Hyphomicrobiales</taxon>
        <taxon>Nitrobacteraceae</taxon>
        <taxon>Rhodopseudomonas</taxon>
    </lineage>
</organism>
<evidence type="ECO:0000256" key="1">
    <source>
        <dbReference type="SAM" id="MobiDB-lite"/>
    </source>
</evidence>
<feature type="compositionally biased region" description="Acidic residues" evidence="1">
    <location>
        <begin position="32"/>
        <end position="41"/>
    </location>
</feature>
<dbReference type="AlphaFoldDB" id="Q20ZC0"/>
<sequence length="100" mass="10548">MAAGVAQPQAGAIASMRSRILRGPRCARAPQDDDAQDDDAWALDRQQPNQRHPEEPGAARSATPGVSKDGRGRRAATGRGDRIDAQPHPSRPSLRSGTSG</sequence>
<dbReference type="STRING" id="316056.RPC_3990"/>
<dbReference type="HOGENOM" id="CLU_2303843_0_0_5"/>
<evidence type="ECO:0000313" key="2">
    <source>
        <dbReference type="EMBL" id="ABD89516.1"/>
    </source>
</evidence>
<feature type="region of interest" description="Disordered" evidence="1">
    <location>
        <begin position="23"/>
        <end position="100"/>
    </location>
</feature>
<accession>Q20ZC0</accession>
<gene>
    <name evidence="2" type="ordered locus">RPC_3990</name>
</gene>